<comment type="caution">
    <text evidence="1">The sequence shown here is derived from an EMBL/GenBank/DDBJ whole genome shotgun (WGS) entry which is preliminary data.</text>
</comment>
<proteinExistence type="predicted"/>
<dbReference type="AlphaFoldDB" id="A0A8J3L5P3"/>
<keyword evidence="2" id="KW-1185">Reference proteome</keyword>
<name>A0A8J3L5P3_9ACTN</name>
<evidence type="ECO:0000313" key="1">
    <source>
        <dbReference type="EMBL" id="GIG14948.1"/>
    </source>
</evidence>
<sequence>MSMHYVEDLVSASVELLDARHPPDDDRLRGWFTALYAFQSGYDCSFTQGRVLDILLRRRHTYRFALAEHPDYAARRAFFDGLTAFQGLREFDEDDDDFDGYDSWLEDGYVDPPWLYCEAGSALWRRLVEAGRLAGRDAVAPQRVALIDVVAEVAAAAEQTGDLRLIAEWYGLGHAALVDGTPLTADDLSEITGVTRLREIVRRSGAGAVSLPDGYRPTEDQLEMLDDERETWWYEVMPA</sequence>
<evidence type="ECO:0000313" key="2">
    <source>
        <dbReference type="Proteomes" id="UP000660339"/>
    </source>
</evidence>
<reference evidence="1" key="1">
    <citation type="submission" date="2021-01" db="EMBL/GenBank/DDBJ databases">
        <title>Whole genome shotgun sequence of Catellatospora methionotrophica NBRC 14553.</title>
        <authorList>
            <person name="Komaki H."/>
            <person name="Tamura T."/>
        </authorList>
    </citation>
    <scope>NUCLEOTIDE SEQUENCE</scope>
    <source>
        <strain evidence="1">NBRC 14553</strain>
    </source>
</reference>
<accession>A0A8J3L5P3</accession>
<protein>
    <submittedName>
        <fullName evidence="1">Uncharacterized protein</fullName>
    </submittedName>
</protein>
<gene>
    <name evidence="1" type="ORF">Cme02nite_32800</name>
</gene>
<dbReference type="EMBL" id="BONJ01000017">
    <property type="protein sequence ID" value="GIG14948.1"/>
    <property type="molecule type" value="Genomic_DNA"/>
</dbReference>
<dbReference type="RefSeq" id="WP_203671357.1">
    <property type="nucleotide sequence ID" value="NZ_BAAATT010000007.1"/>
</dbReference>
<dbReference type="Proteomes" id="UP000660339">
    <property type="component" value="Unassembled WGS sequence"/>
</dbReference>
<organism evidence="1 2">
    <name type="scientific">Catellatospora methionotrophica</name>
    <dbReference type="NCBI Taxonomy" id="121620"/>
    <lineage>
        <taxon>Bacteria</taxon>
        <taxon>Bacillati</taxon>
        <taxon>Actinomycetota</taxon>
        <taxon>Actinomycetes</taxon>
        <taxon>Micromonosporales</taxon>
        <taxon>Micromonosporaceae</taxon>
        <taxon>Catellatospora</taxon>
    </lineage>
</organism>